<sequence>MSTRVRATVLADDAWLVADLERARRLYGRAGARVLGTIRWYSASSVLVAPALEPFVHTGIARDPSLEAVTLDMHPDGRYLDAESDRSLEGGIERLAEALGAALDAAISAAARVSGATARSLWAIATDSVANRMLWAGSATAAPERAIRLAEALAEAVGGPMPRPRFEFVGERPVVRRCSCCLIYEAKLPEVQKCASCPRQPPQERAQRLRALLG</sequence>
<gene>
    <name evidence="1" type="ORF">FHU38_003946</name>
</gene>
<keyword evidence="2" id="KW-1185">Reference proteome</keyword>
<dbReference type="EMBL" id="JAAOYM010000001">
    <property type="protein sequence ID" value="NIJ13602.1"/>
    <property type="molecule type" value="Genomic_DNA"/>
</dbReference>
<accession>A0A7X5ZS65</accession>
<evidence type="ECO:0000313" key="1">
    <source>
        <dbReference type="EMBL" id="NIJ13602.1"/>
    </source>
</evidence>
<comment type="caution">
    <text evidence="1">The sequence shown here is derived from an EMBL/GenBank/DDBJ whole genome shotgun (WGS) entry which is preliminary data.</text>
</comment>
<dbReference type="Proteomes" id="UP000545493">
    <property type="component" value="Unassembled WGS sequence"/>
</dbReference>
<dbReference type="AlphaFoldDB" id="A0A7X5ZS65"/>
<name>A0A7X5ZS65_9PSEU</name>
<dbReference type="RefSeq" id="WP_167173499.1">
    <property type="nucleotide sequence ID" value="NZ_JAAOYM010000001.1"/>
</dbReference>
<evidence type="ECO:0000313" key="2">
    <source>
        <dbReference type="Proteomes" id="UP000545493"/>
    </source>
</evidence>
<reference evidence="1 2" key="1">
    <citation type="submission" date="2020-03" db="EMBL/GenBank/DDBJ databases">
        <title>Sequencing the genomes of 1000 actinobacteria strains.</title>
        <authorList>
            <person name="Klenk H.-P."/>
        </authorList>
    </citation>
    <scope>NUCLEOTIDE SEQUENCE [LARGE SCALE GENOMIC DNA]</scope>
    <source>
        <strain evidence="1 2">DSM 45685</strain>
    </source>
</reference>
<proteinExistence type="predicted"/>
<organism evidence="1 2">
    <name type="scientific">Saccharomonospora amisosensis</name>
    <dbReference type="NCBI Taxonomy" id="1128677"/>
    <lineage>
        <taxon>Bacteria</taxon>
        <taxon>Bacillati</taxon>
        <taxon>Actinomycetota</taxon>
        <taxon>Actinomycetes</taxon>
        <taxon>Pseudonocardiales</taxon>
        <taxon>Pseudonocardiaceae</taxon>
        <taxon>Saccharomonospora</taxon>
    </lineage>
</organism>
<protein>
    <submittedName>
        <fullName evidence="1">Ferric iron reductase protein FhuF</fullName>
    </submittedName>
</protein>